<keyword evidence="8" id="KW-0325">Glycoprotein</keyword>
<evidence type="ECO:0000256" key="4">
    <source>
        <dbReference type="ARBA" id="ARBA00022622"/>
    </source>
</evidence>
<reference evidence="14" key="3">
    <citation type="submission" date="2025-09" db="UniProtKB">
        <authorList>
            <consortium name="Ensembl"/>
        </authorList>
    </citation>
    <scope>IDENTIFICATION</scope>
</reference>
<dbReference type="GO" id="GO:0009966">
    <property type="term" value="P:regulation of signal transduction"/>
    <property type="evidence" value="ECO:0007669"/>
    <property type="project" value="InterPro"/>
</dbReference>
<evidence type="ECO:0000256" key="12">
    <source>
        <dbReference type="RuleBase" id="RU003519"/>
    </source>
</evidence>
<evidence type="ECO:0000256" key="9">
    <source>
        <dbReference type="ARBA" id="ARBA00023207"/>
    </source>
</evidence>
<evidence type="ECO:0000256" key="1">
    <source>
        <dbReference type="ARBA" id="ARBA00004609"/>
    </source>
</evidence>
<evidence type="ECO:0000256" key="5">
    <source>
        <dbReference type="ARBA" id="ARBA00022729"/>
    </source>
</evidence>
<evidence type="ECO:0000256" key="3">
    <source>
        <dbReference type="ARBA" id="ARBA00022475"/>
    </source>
</evidence>
<dbReference type="Proteomes" id="UP000694397">
    <property type="component" value="Chromosome 14"/>
</dbReference>
<evidence type="ECO:0000256" key="6">
    <source>
        <dbReference type="ARBA" id="ARBA00022974"/>
    </source>
</evidence>
<dbReference type="InterPro" id="IPR001863">
    <property type="entry name" value="Glypican"/>
</dbReference>
<keyword evidence="3" id="KW-1003">Cell membrane</keyword>
<feature type="signal peptide" evidence="13">
    <location>
        <begin position="1"/>
        <end position="19"/>
    </location>
</feature>
<dbReference type="Ensembl" id="ENSSFOT00015005242.2">
    <property type="protein sequence ID" value="ENSSFOP00015005157.1"/>
    <property type="gene ID" value="ENSSFOG00015003338.2"/>
</dbReference>
<evidence type="ECO:0000256" key="7">
    <source>
        <dbReference type="ARBA" id="ARBA00023136"/>
    </source>
</evidence>
<name>A0A8C9UZ28_SCLFO</name>
<keyword evidence="10 12" id="KW-0449">Lipoprotein</keyword>
<evidence type="ECO:0000256" key="2">
    <source>
        <dbReference type="ARBA" id="ARBA00010260"/>
    </source>
</evidence>
<evidence type="ECO:0000313" key="14">
    <source>
        <dbReference type="Ensembl" id="ENSSFOP00015005157.1"/>
    </source>
</evidence>
<keyword evidence="6 12" id="KW-0654">Proteoglycan</keyword>
<dbReference type="GO" id="GO:0016477">
    <property type="term" value="P:cell migration"/>
    <property type="evidence" value="ECO:0007669"/>
    <property type="project" value="TreeGrafter"/>
</dbReference>
<keyword evidence="9 12" id="KW-0357">Heparan sulfate</keyword>
<keyword evidence="15" id="KW-1185">Reference proteome</keyword>
<accession>A0A8C9UZ28</accession>
<dbReference type="GO" id="GO:0045202">
    <property type="term" value="C:synapse"/>
    <property type="evidence" value="ECO:0007669"/>
    <property type="project" value="TreeGrafter"/>
</dbReference>
<keyword evidence="7 12" id="KW-0472">Membrane</keyword>
<dbReference type="GO" id="GO:0098552">
    <property type="term" value="C:side of membrane"/>
    <property type="evidence" value="ECO:0007669"/>
    <property type="project" value="UniProtKB-KW"/>
</dbReference>
<dbReference type="GO" id="GO:0005576">
    <property type="term" value="C:extracellular region"/>
    <property type="evidence" value="ECO:0007669"/>
    <property type="project" value="TreeGrafter"/>
</dbReference>
<proteinExistence type="inferred from homology"/>
<dbReference type="PANTHER" id="PTHR10822:SF31">
    <property type="entry name" value="GLYPICAN-6"/>
    <property type="match status" value="1"/>
</dbReference>
<dbReference type="PANTHER" id="PTHR10822">
    <property type="entry name" value="GLYPICAN"/>
    <property type="match status" value="1"/>
</dbReference>
<sequence length="152" mass="16705">MLRVRALLCAFSALSLSLGADLKARSCAEVRQAYGAKGFSLLNIPHQEISGEHLRICPQGYTCCTSDMEDKLSQQSKLEFENLVDEASHALRTTFMSKHKKFDGQCNPTLRPGADQDAVLPILPGFAEHQALWELLPQRYEGLSGQPGRSGS</sequence>
<reference evidence="14 15" key="1">
    <citation type="submission" date="2019-04" db="EMBL/GenBank/DDBJ databases">
        <authorList>
            <consortium name="Wellcome Sanger Institute Data Sharing"/>
        </authorList>
    </citation>
    <scope>NUCLEOTIDE SEQUENCE [LARGE SCALE GENOMIC DNA]</scope>
</reference>
<keyword evidence="5 13" id="KW-0732">Signal</keyword>
<gene>
    <name evidence="14" type="primary">GPC6</name>
</gene>
<evidence type="ECO:0000256" key="13">
    <source>
        <dbReference type="SAM" id="SignalP"/>
    </source>
</evidence>
<evidence type="ECO:0000256" key="10">
    <source>
        <dbReference type="ARBA" id="ARBA00023288"/>
    </source>
</evidence>
<protein>
    <submittedName>
        <fullName evidence="14">Glypican 6</fullName>
    </submittedName>
</protein>
<dbReference type="GO" id="GO:0005886">
    <property type="term" value="C:plasma membrane"/>
    <property type="evidence" value="ECO:0007669"/>
    <property type="project" value="UniProtKB-SubCell"/>
</dbReference>
<dbReference type="GeneTree" id="ENSGT01050000244897"/>
<dbReference type="Pfam" id="PF01153">
    <property type="entry name" value="Glypican"/>
    <property type="match status" value="1"/>
</dbReference>
<comment type="subcellular location">
    <subcellularLocation>
        <location evidence="1 12">Cell membrane</location>
        <topology evidence="1 12">Lipid-anchor</topology>
        <topology evidence="1 12">GPI-anchor</topology>
    </subcellularLocation>
</comment>
<dbReference type="GO" id="GO:1905475">
    <property type="term" value="P:regulation of protein localization to membrane"/>
    <property type="evidence" value="ECO:0007669"/>
    <property type="project" value="TreeGrafter"/>
</dbReference>
<keyword evidence="4 12" id="KW-0336">GPI-anchor</keyword>
<reference evidence="14" key="2">
    <citation type="submission" date="2025-08" db="UniProtKB">
        <authorList>
            <consortium name="Ensembl"/>
        </authorList>
    </citation>
    <scope>IDENTIFICATION</scope>
</reference>
<evidence type="ECO:0000313" key="15">
    <source>
        <dbReference type="Proteomes" id="UP000694397"/>
    </source>
</evidence>
<evidence type="ECO:0000256" key="8">
    <source>
        <dbReference type="ARBA" id="ARBA00023180"/>
    </source>
</evidence>
<dbReference type="AlphaFoldDB" id="A0A8C9UZ28"/>
<comment type="function">
    <text evidence="12">Cell surface proteoglycan.</text>
</comment>
<evidence type="ECO:0000256" key="11">
    <source>
        <dbReference type="RuleBase" id="RU003518"/>
    </source>
</evidence>
<comment type="similarity">
    <text evidence="2 11">Belongs to the glypican family.</text>
</comment>
<organism evidence="14 15">
    <name type="scientific">Scleropages formosus</name>
    <name type="common">Asian bonytongue</name>
    <name type="synonym">Osteoglossum formosum</name>
    <dbReference type="NCBI Taxonomy" id="113540"/>
    <lineage>
        <taxon>Eukaryota</taxon>
        <taxon>Metazoa</taxon>
        <taxon>Chordata</taxon>
        <taxon>Craniata</taxon>
        <taxon>Vertebrata</taxon>
        <taxon>Euteleostomi</taxon>
        <taxon>Actinopterygii</taxon>
        <taxon>Neopterygii</taxon>
        <taxon>Teleostei</taxon>
        <taxon>Osteoglossocephala</taxon>
        <taxon>Osteoglossomorpha</taxon>
        <taxon>Osteoglossiformes</taxon>
        <taxon>Osteoglossidae</taxon>
        <taxon>Scleropages</taxon>
    </lineage>
</organism>
<feature type="chain" id="PRO_5034600784" evidence="13">
    <location>
        <begin position="20"/>
        <end position="152"/>
    </location>
</feature>
<dbReference type="GO" id="GO:0009986">
    <property type="term" value="C:cell surface"/>
    <property type="evidence" value="ECO:0007669"/>
    <property type="project" value="TreeGrafter"/>
</dbReference>